<dbReference type="AlphaFoldDB" id="A0AAD7W0Q6"/>
<dbReference type="PROSITE" id="PS51421">
    <property type="entry name" value="RAS"/>
    <property type="match status" value="1"/>
</dbReference>
<dbReference type="InterPro" id="IPR027417">
    <property type="entry name" value="P-loop_NTPase"/>
</dbReference>
<dbReference type="InterPro" id="IPR011992">
    <property type="entry name" value="EF-hand-dom_pair"/>
</dbReference>
<dbReference type="Pfam" id="PF00071">
    <property type="entry name" value="Ras"/>
    <property type="match status" value="1"/>
</dbReference>
<dbReference type="InterPro" id="IPR005225">
    <property type="entry name" value="Small_GTP-bd"/>
</dbReference>
<evidence type="ECO:0000256" key="6">
    <source>
        <dbReference type="SAM" id="Coils"/>
    </source>
</evidence>
<dbReference type="InterPro" id="IPR050227">
    <property type="entry name" value="Rab"/>
</dbReference>
<feature type="compositionally biased region" description="Basic residues" evidence="7">
    <location>
        <begin position="141"/>
        <end position="156"/>
    </location>
</feature>
<feature type="domain" description="EF-hand" evidence="8">
    <location>
        <begin position="357"/>
        <end position="392"/>
    </location>
</feature>
<evidence type="ECO:0000256" key="5">
    <source>
        <dbReference type="ARBA" id="ARBA00023288"/>
    </source>
</evidence>
<dbReference type="SUPFAM" id="SSF52540">
    <property type="entry name" value="P-loop containing nucleoside triphosphate hydrolases"/>
    <property type="match status" value="1"/>
</dbReference>
<dbReference type="SMART" id="SM00174">
    <property type="entry name" value="RHO"/>
    <property type="match status" value="1"/>
</dbReference>
<feature type="region of interest" description="Disordered" evidence="7">
    <location>
        <begin position="269"/>
        <end position="295"/>
    </location>
</feature>
<evidence type="ECO:0000256" key="7">
    <source>
        <dbReference type="SAM" id="MobiDB-lite"/>
    </source>
</evidence>
<evidence type="ECO:0000313" key="10">
    <source>
        <dbReference type="Proteomes" id="UP001221898"/>
    </source>
</evidence>
<organism evidence="9 10">
    <name type="scientific">Aldrovandia affinis</name>
    <dbReference type="NCBI Taxonomy" id="143900"/>
    <lineage>
        <taxon>Eukaryota</taxon>
        <taxon>Metazoa</taxon>
        <taxon>Chordata</taxon>
        <taxon>Craniata</taxon>
        <taxon>Vertebrata</taxon>
        <taxon>Euteleostomi</taxon>
        <taxon>Actinopterygii</taxon>
        <taxon>Neopterygii</taxon>
        <taxon>Teleostei</taxon>
        <taxon>Notacanthiformes</taxon>
        <taxon>Halosauridae</taxon>
        <taxon>Aldrovandia</taxon>
    </lineage>
</organism>
<dbReference type="SMART" id="SM00175">
    <property type="entry name" value="RAB"/>
    <property type="match status" value="1"/>
</dbReference>
<keyword evidence="1" id="KW-0479">Metal-binding</keyword>
<dbReference type="PROSITE" id="PS51420">
    <property type="entry name" value="RHO"/>
    <property type="match status" value="1"/>
</dbReference>
<keyword evidence="5" id="KW-0449">Lipoprotein</keyword>
<dbReference type="GO" id="GO:0003924">
    <property type="term" value="F:GTPase activity"/>
    <property type="evidence" value="ECO:0007669"/>
    <property type="project" value="InterPro"/>
</dbReference>
<feature type="region of interest" description="Disordered" evidence="7">
    <location>
        <begin position="903"/>
        <end position="925"/>
    </location>
</feature>
<feature type="region of interest" description="Disordered" evidence="7">
    <location>
        <begin position="129"/>
        <end position="172"/>
    </location>
</feature>
<dbReference type="SUPFAM" id="SSF47473">
    <property type="entry name" value="EF-hand"/>
    <property type="match status" value="1"/>
</dbReference>
<feature type="compositionally biased region" description="Basic and acidic residues" evidence="7">
    <location>
        <begin position="195"/>
        <end position="208"/>
    </location>
</feature>
<feature type="region of interest" description="Disordered" evidence="7">
    <location>
        <begin position="667"/>
        <end position="695"/>
    </location>
</feature>
<evidence type="ECO:0000256" key="4">
    <source>
        <dbReference type="ARBA" id="ARBA00023134"/>
    </source>
</evidence>
<keyword evidence="4" id="KW-0342">GTP-binding</keyword>
<keyword evidence="10" id="KW-1185">Reference proteome</keyword>
<dbReference type="InterPro" id="IPR001806">
    <property type="entry name" value="Small_GTPase"/>
</dbReference>
<dbReference type="PRINTS" id="PR00449">
    <property type="entry name" value="RASTRNSFRMNG"/>
</dbReference>
<name>A0AAD7W0Q6_9TELE</name>
<keyword evidence="6" id="KW-0175">Coiled coil</keyword>
<feature type="compositionally biased region" description="Basic and acidic residues" evidence="7">
    <location>
        <begin position="229"/>
        <end position="249"/>
    </location>
</feature>
<dbReference type="PANTHER" id="PTHR47977">
    <property type="entry name" value="RAS-RELATED PROTEIN RAB"/>
    <property type="match status" value="1"/>
</dbReference>
<dbReference type="CDD" id="cd00154">
    <property type="entry name" value="Rab"/>
    <property type="match status" value="1"/>
</dbReference>
<accession>A0AAD7W0Q6</accession>
<dbReference type="Gene3D" id="1.10.287.1490">
    <property type="match status" value="1"/>
</dbReference>
<protein>
    <recommendedName>
        <fullName evidence="8">EF-hand domain-containing protein</fullName>
    </recommendedName>
</protein>
<dbReference type="PROSITE" id="PS51419">
    <property type="entry name" value="RAB"/>
    <property type="match status" value="1"/>
</dbReference>
<dbReference type="Gene3D" id="3.40.50.300">
    <property type="entry name" value="P-loop containing nucleotide triphosphate hydrolases"/>
    <property type="match status" value="1"/>
</dbReference>
<dbReference type="GO" id="GO:0005525">
    <property type="term" value="F:GTP binding"/>
    <property type="evidence" value="ECO:0007669"/>
    <property type="project" value="UniProtKB-KW"/>
</dbReference>
<keyword evidence="2" id="KW-0547">Nucleotide-binding</keyword>
<dbReference type="EMBL" id="JAINUG010000412">
    <property type="protein sequence ID" value="KAJ8372166.1"/>
    <property type="molecule type" value="Genomic_DNA"/>
</dbReference>
<keyword evidence="3" id="KW-0106">Calcium</keyword>
<dbReference type="CDD" id="cd00051">
    <property type="entry name" value="EFh"/>
    <property type="match status" value="1"/>
</dbReference>
<dbReference type="PROSITE" id="PS50222">
    <property type="entry name" value="EF_HAND_2"/>
    <property type="match status" value="1"/>
</dbReference>
<gene>
    <name evidence="9" type="ORF">AAFF_G00293830</name>
</gene>
<dbReference type="GO" id="GO:0005509">
    <property type="term" value="F:calcium ion binding"/>
    <property type="evidence" value="ECO:0007669"/>
    <property type="project" value="InterPro"/>
</dbReference>
<feature type="region of interest" description="Disordered" evidence="7">
    <location>
        <begin position="228"/>
        <end position="254"/>
    </location>
</feature>
<feature type="region of interest" description="Disordered" evidence="7">
    <location>
        <begin position="1"/>
        <end position="68"/>
    </location>
</feature>
<dbReference type="SMART" id="SM00054">
    <property type="entry name" value="EFh"/>
    <property type="match status" value="2"/>
</dbReference>
<feature type="coiled-coil region" evidence="6">
    <location>
        <begin position="455"/>
        <end position="593"/>
    </location>
</feature>
<dbReference type="InterPro" id="IPR002048">
    <property type="entry name" value="EF_hand_dom"/>
</dbReference>
<feature type="region of interest" description="Disordered" evidence="7">
    <location>
        <begin position="185"/>
        <end position="214"/>
    </location>
</feature>
<feature type="compositionally biased region" description="Basic and acidic residues" evidence="7">
    <location>
        <begin position="41"/>
        <end position="65"/>
    </location>
</feature>
<evidence type="ECO:0000256" key="3">
    <source>
        <dbReference type="ARBA" id="ARBA00022837"/>
    </source>
</evidence>
<evidence type="ECO:0000313" key="9">
    <source>
        <dbReference type="EMBL" id="KAJ8372166.1"/>
    </source>
</evidence>
<reference evidence="9" key="1">
    <citation type="journal article" date="2023" name="Science">
        <title>Genome structures resolve the early diversification of teleost fishes.</title>
        <authorList>
            <person name="Parey E."/>
            <person name="Louis A."/>
            <person name="Montfort J."/>
            <person name="Bouchez O."/>
            <person name="Roques C."/>
            <person name="Iampietro C."/>
            <person name="Lluch J."/>
            <person name="Castinel A."/>
            <person name="Donnadieu C."/>
            <person name="Desvignes T."/>
            <person name="Floi Bucao C."/>
            <person name="Jouanno E."/>
            <person name="Wen M."/>
            <person name="Mejri S."/>
            <person name="Dirks R."/>
            <person name="Jansen H."/>
            <person name="Henkel C."/>
            <person name="Chen W.J."/>
            <person name="Zahm M."/>
            <person name="Cabau C."/>
            <person name="Klopp C."/>
            <person name="Thompson A.W."/>
            <person name="Robinson-Rechavi M."/>
            <person name="Braasch I."/>
            <person name="Lecointre G."/>
            <person name="Bobe J."/>
            <person name="Postlethwait J.H."/>
            <person name="Berthelot C."/>
            <person name="Roest Crollius H."/>
            <person name="Guiguen Y."/>
        </authorList>
    </citation>
    <scope>NUCLEOTIDE SEQUENCE</scope>
    <source>
        <strain evidence="9">NC1722</strain>
    </source>
</reference>
<dbReference type="PROSITE" id="PS00018">
    <property type="entry name" value="EF_HAND_1"/>
    <property type="match status" value="1"/>
</dbReference>
<comment type="caution">
    <text evidence="9">The sequence shown here is derived from an EMBL/GenBank/DDBJ whole genome shotgun (WGS) entry which is preliminary data.</text>
</comment>
<feature type="region of interest" description="Disordered" evidence="7">
    <location>
        <begin position="91"/>
        <end position="112"/>
    </location>
</feature>
<dbReference type="Proteomes" id="UP001221898">
    <property type="component" value="Unassembled WGS sequence"/>
</dbReference>
<dbReference type="FunFam" id="3.40.50.300:FF:001129">
    <property type="entry name" value="ras-related protein Rab-44 isoform X2"/>
    <property type="match status" value="1"/>
</dbReference>
<proteinExistence type="predicted"/>
<dbReference type="SMART" id="SM00176">
    <property type="entry name" value="RAN"/>
    <property type="match status" value="1"/>
</dbReference>
<evidence type="ECO:0000256" key="1">
    <source>
        <dbReference type="ARBA" id="ARBA00022723"/>
    </source>
</evidence>
<dbReference type="SMART" id="SM00173">
    <property type="entry name" value="RAS"/>
    <property type="match status" value="1"/>
</dbReference>
<dbReference type="NCBIfam" id="TIGR00231">
    <property type="entry name" value="small_GTP"/>
    <property type="match status" value="1"/>
</dbReference>
<feature type="compositionally biased region" description="Basic and acidic residues" evidence="7">
    <location>
        <begin position="10"/>
        <end position="30"/>
    </location>
</feature>
<evidence type="ECO:0000256" key="2">
    <source>
        <dbReference type="ARBA" id="ARBA00022741"/>
    </source>
</evidence>
<evidence type="ECO:0000259" key="8">
    <source>
        <dbReference type="PROSITE" id="PS50222"/>
    </source>
</evidence>
<feature type="compositionally biased region" description="Polar residues" evidence="7">
    <location>
        <begin position="274"/>
        <end position="285"/>
    </location>
</feature>
<dbReference type="Gene3D" id="1.10.238.10">
    <property type="entry name" value="EF-hand"/>
    <property type="match status" value="1"/>
</dbReference>
<sequence>MEEQEGEIEAIQREMREEEKGSPAEEEKGDVLSSLTEESGDEKIKEKRESEENRSSDHSSAKLDQSESSTIAGYLEAAKLQDTELHFSCEGEISAGRAGGDQGQPGETGVKAHAEDTPADTMASMNINLAQDTSLPVPTERRRKLGSSRKSSHRAKMQTERGEEWNVMGPERGEGEEMSLLEEELVSQTTASPGEIHREQQMEQKSDNNTDQLMGLGEEMRGDVLVGLMEERGSQKSEEKEEERSKEKGQAVISSIQSPAVLELPEDSGIAGQQDISNPLATQLPSGRKKLGSRRKVKGSVWKRERSLGQTEESGVEDPNIAAVLKRIEEVFHHWDTGEKGFITWEEMQGLGSELDLSSGDLQQVFDRLDVDRDGLVTPQDFSASFREFMHFQQPEAGPVTCPSHTSIPPEGVDDNEREHFLSMLDDLGAYNLLQDQSEMWRLWVELRHKEPHLLHNLEDFVSKVTEQIKTVQQEKECLELALKRRVQQHNAGVQELYEEMERQIGSEKERVKKESLKKSRFQLAEVEGELDKKNKEIQGLIAVQTELERSLQGLRRRQQQTSEENKELCRTNQELEGQLERIRGQLESTQGQLQETLSHVQAKRSSISNRQCHPQLKGLASASGAAEIASRPEVLNVDSNAESEKGDVSHDAVVLERSGSVLDHYFQQDSYTGPPKVKGDAPPGRMLSTEEDPLPDLVNPIQAPPRWHQGDALWEKQRGQARGERHSLTRSLSTPDVLYNVVLVGDSSVGKTSFMKRFQSAEFSMDHSATIGLDSCIQTLQVEGTRVIVQLWDTAGQERYRSITKQILRKAHGLLLMYDITSSQSFLAVHYWLSSIKEGAPDDVIIMLLGNKNDSGKREVPFQEGERLAREYSIHFMECSAATGHNVPQSMDSLARTLKRRVDDKQEGNFSLNKEPPKKKSGCC</sequence>
<dbReference type="InterPro" id="IPR018247">
    <property type="entry name" value="EF_Hand_1_Ca_BS"/>
</dbReference>